<dbReference type="Proteomes" id="UP001605036">
    <property type="component" value="Unassembled WGS sequence"/>
</dbReference>
<dbReference type="PROSITE" id="PS50878">
    <property type="entry name" value="RT_POL"/>
    <property type="match status" value="1"/>
</dbReference>
<comment type="caution">
    <text evidence="2">The sequence shown here is derived from an EMBL/GenBank/DDBJ whole genome shotgun (WGS) entry which is preliminary data.</text>
</comment>
<accession>A0ABD1YEG1</accession>
<dbReference type="PANTHER" id="PTHR31635:SF196">
    <property type="entry name" value="REVERSE TRANSCRIPTASE DOMAIN-CONTAINING PROTEIN-RELATED"/>
    <property type="match status" value="1"/>
</dbReference>
<dbReference type="InterPro" id="IPR000477">
    <property type="entry name" value="RT_dom"/>
</dbReference>
<organism evidence="2 3">
    <name type="scientific">Riccia fluitans</name>
    <dbReference type="NCBI Taxonomy" id="41844"/>
    <lineage>
        <taxon>Eukaryota</taxon>
        <taxon>Viridiplantae</taxon>
        <taxon>Streptophyta</taxon>
        <taxon>Embryophyta</taxon>
        <taxon>Marchantiophyta</taxon>
        <taxon>Marchantiopsida</taxon>
        <taxon>Marchantiidae</taxon>
        <taxon>Marchantiales</taxon>
        <taxon>Ricciaceae</taxon>
        <taxon>Riccia</taxon>
    </lineage>
</organism>
<sequence>MRRMGFNLVVIELTRALVSEGHAKVYLNGRYTKSFKLERGVRQGCPISPLLFEITTQPLMHLLRDGERKGELEGVSIPKGTMLLHRLFADDSSVAVKAEEERNFTSLCRIMEKRISGAQLNPAKSMIIPFALECPLAWL</sequence>
<dbReference type="AlphaFoldDB" id="A0ABD1YEG1"/>
<protein>
    <recommendedName>
        <fullName evidence="1">Reverse transcriptase domain-containing protein</fullName>
    </recommendedName>
</protein>
<dbReference type="Pfam" id="PF00078">
    <property type="entry name" value="RVT_1"/>
    <property type="match status" value="1"/>
</dbReference>
<gene>
    <name evidence="2" type="ORF">R1flu_013865</name>
</gene>
<dbReference type="PANTHER" id="PTHR31635">
    <property type="entry name" value="REVERSE TRANSCRIPTASE DOMAIN-CONTAINING PROTEIN-RELATED"/>
    <property type="match status" value="1"/>
</dbReference>
<dbReference type="SUPFAM" id="SSF56672">
    <property type="entry name" value="DNA/RNA polymerases"/>
    <property type="match status" value="1"/>
</dbReference>
<evidence type="ECO:0000313" key="2">
    <source>
        <dbReference type="EMBL" id="KAL2629179.1"/>
    </source>
</evidence>
<evidence type="ECO:0000259" key="1">
    <source>
        <dbReference type="PROSITE" id="PS50878"/>
    </source>
</evidence>
<feature type="domain" description="Reverse transcriptase" evidence="1">
    <location>
        <begin position="1"/>
        <end position="139"/>
    </location>
</feature>
<name>A0ABD1YEG1_9MARC</name>
<reference evidence="2 3" key="1">
    <citation type="submission" date="2024-09" db="EMBL/GenBank/DDBJ databases">
        <title>Chromosome-scale assembly of Riccia fluitans.</title>
        <authorList>
            <person name="Paukszto L."/>
            <person name="Sawicki J."/>
            <person name="Karawczyk K."/>
            <person name="Piernik-Szablinska J."/>
            <person name="Szczecinska M."/>
            <person name="Mazdziarz M."/>
        </authorList>
    </citation>
    <scope>NUCLEOTIDE SEQUENCE [LARGE SCALE GENOMIC DNA]</scope>
    <source>
        <strain evidence="2">Rf_01</strain>
        <tissue evidence="2">Aerial parts of the thallus</tissue>
    </source>
</reference>
<dbReference type="InterPro" id="IPR043502">
    <property type="entry name" value="DNA/RNA_pol_sf"/>
</dbReference>
<evidence type="ECO:0000313" key="3">
    <source>
        <dbReference type="Proteomes" id="UP001605036"/>
    </source>
</evidence>
<dbReference type="EMBL" id="JBHFFA010000004">
    <property type="protein sequence ID" value="KAL2629179.1"/>
    <property type="molecule type" value="Genomic_DNA"/>
</dbReference>
<proteinExistence type="predicted"/>
<keyword evidence="3" id="KW-1185">Reference proteome</keyword>